<dbReference type="InterPro" id="IPR032675">
    <property type="entry name" value="LRR_dom_sf"/>
</dbReference>
<dbReference type="PANTHER" id="PTHR24106">
    <property type="entry name" value="NACHT, LRR AND CARD DOMAINS-CONTAINING"/>
    <property type="match status" value="1"/>
</dbReference>
<dbReference type="Pfam" id="PF13516">
    <property type="entry name" value="LRR_6"/>
    <property type="match status" value="2"/>
</dbReference>
<dbReference type="Gene3D" id="3.80.10.10">
    <property type="entry name" value="Ribonuclease Inhibitor"/>
    <property type="match status" value="1"/>
</dbReference>
<evidence type="ECO:0000313" key="5">
    <source>
        <dbReference type="EMBL" id="CAB4024783.1"/>
    </source>
</evidence>
<proteinExistence type="predicted"/>
<evidence type="ECO:0000256" key="3">
    <source>
        <dbReference type="ARBA" id="ARBA00022741"/>
    </source>
</evidence>
<gene>
    <name evidence="5" type="ORF">PACLA_8A006126</name>
</gene>
<sequence length="1001" mass="115211">CLGRARDKSNNVLKEDERKKLASECRSTSTCRNICVLGAKYRNLPSAAIFYTSNLNLPCFCFKLLHLYCSEYFGFSEHQLNRTEVGAARTVIVPKIRSTPNSKWSSPDFREFVFNFMERSPFGIGFATALLLTSSNFPVQFQCSWPMISTSASHANFTQQQSTNFSTVDCTYPMGSQTEEVASTFITVNFLFGAVAFTELAYLLWSTWNDRNLCTNIEFCCVYLLRKRKSIRKLMGDIRENISDDIFCLHDDFGEQSLSRRKLGEIYVDVIIQEGREGTWTGGFGNRHETYGAHFATPVNVTILTRTEDLFQPTRIDKNLPRTILVVGRPGIGKTLLTKKKFYQWQQQGSIFWHGKIVILIRFRNFNKGETSLREMLRQSDGLNMSSADFNCIYEYICLIPRNVILIFDGLDELNVNDRSLPEGKTVNDHNEVAHMLLIFKQLVKGELLPGVKVLTTSRPTAEQVYKKLEFDREVEILGFHEEQIKQYVEMFCCNDLDQSTKVWNFIEESPELLSLCYIPVNSYIVCLTLRESIAIGTDEPEEAEAHKHVPRTITELYKRAINILLYRHHLRHKDKQIPKDYITAKLPAQFQNDLNKLKEIARDGMMKDQLIFVFKNDEFFAELSDCGLFNKLEDKRQNIFCFLHLTIQEFFAALHVVDDINNVESFLCEHFRNPKWHLVIQSVAGLIGDKIKEMKEEGRSEEFMNKEKLTMTRICKRFQDWMPKSEGGRICCNEESLLVIKCVHEMQEVRVMKRIASFTFEDDGGKHKELLLAELDISPMECTALFKFLGYIRNLNKLVITRCRTKHFAFRELANFLCKDNDITALVMHYLGMTDQDAKHIIDALRNKKCKVTKLNIDTNILTDESVKYLSGVLKSGNCKLTELHIGLNELTDESAKYLSNALKSNKCKLTELDMSRNNVTDQGAKYLSDALKSDKCKLTKLNIRNNKLTHKGDKYLTDVKNNNGEHTELNITSSWNTLTAHATYLSDDLDSPHYQSTSC</sequence>
<dbReference type="InterPro" id="IPR051261">
    <property type="entry name" value="NLR"/>
</dbReference>
<dbReference type="InterPro" id="IPR001611">
    <property type="entry name" value="Leu-rich_rpt"/>
</dbReference>
<dbReference type="SMART" id="SM00368">
    <property type="entry name" value="LRR_RI"/>
    <property type="match status" value="4"/>
</dbReference>
<dbReference type="InterPro" id="IPR007111">
    <property type="entry name" value="NACHT_NTPase"/>
</dbReference>
<keyword evidence="3" id="KW-0547">Nucleotide-binding</keyword>
<name>A0A6S7K9E2_PARCT</name>
<accession>A0A6S7K9E2</accession>
<protein>
    <submittedName>
        <fullName evidence="5">NACHT, LRR and PYD domains-containing 14-like</fullName>
    </submittedName>
</protein>
<keyword evidence="6" id="KW-1185">Reference proteome</keyword>
<dbReference type="OrthoDB" id="5966913at2759"/>
<comment type="caution">
    <text evidence="5">The sequence shown here is derived from an EMBL/GenBank/DDBJ whole genome shotgun (WGS) entry which is preliminary data.</text>
</comment>
<dbReference type="Pfam" id="PF05729">
    <property type="entry name" value="NACHT"/>
    <property type="match status" value="1"/>
</dbReference>
<evidence type="ECO:0000313" key="6">
    <source>
        <dbReference type="Proteomes" id="UP001152795"/>
    </source>
</evidence>
<keyword evidence="4" id="KW-0067">ATP-binding</keyword>
<organism evidence="5 6">
    <name type="scientific">Paramuricea clavata</name>
    <name type="common">Red gorgonian</name>
    <name type="synonym">Violescent sea-whip</name>
    <dbReference type="NCBI Taxonomy" id="317549"/>
    <lineage>
        <taxon>Eukaryota</taxon>
        <taxon>Metazoa</taxon>
        <taxon>Cnidaria</taxon>
        <taxon>Anthozoa</taxon>
        <taxon>Octocorallia</taxon>
        <taxon>Malacalcyonacea</taxon>
        <taxon>Plexauridae</taxon>
        <taxon>Paramuricea</taxon>
    </lineage>
</organism>
<dbReference type="AlphaFoldDB" id="A0A6S7K9E2"/>
<keyword evidence="2" id="KW-0677">Repeat</keyword>
<dbReference type="Proteomes" id="UP001152795">
    <property type="component" value="Unassembled WGS sequence"/>
</dbReference>
<dbReference type="SUPFAM" id="SSF52540">
    <property type="entry name" value="P-loop containing nucleoside triphosphate hydrolases"/>
    <property type="match status" value="1"/>
</dbReference>
<evidence type="ECO:0000256" key="4">
    <source>
        <dbReference type="ARBA" id="ARBA00022840"/>
    </source>
</evidence>
<dbReference type="SUPFAM" id="SSF52047">
    <property type="entry name" value="RNI-like"/>
    <property type="match status" value="1"/>
</dbReference>
<evidence type="ECO:0000256" key="1">
    <source>
        <dbReference type="ARBA" id="ARBA00022614"/>
    </source>
</evidence>
<evidence type="ECO:0000256" key="2">
    <source>
        <dbReference type="ARBA" id="ARBA00022737"/>
    </source>
</evidence>
<dbReference type="Gene3D" id="3.40.50.300">
    <property type="entry name" value="P-loop containing nucleotide triphosphate hydrolases"/>
    <property type="match status" value="1"/>
</dbReference>
<dbReference type="InterPro" id="IPR027417">
    <property type="entry name" value="P-loop_NTPase"/>
</dbReference>
<keyword evidence="1" id="KW-0433">Leucine-rich repeat</keyword>
<feature type="non-terminal residue" evidence="5">
    <location>
        <position position="1"/>
    </location>
</feature>
<dbReference type="PROSITE" id="PS50837">
    <property type="entry name" value="NACHT"/>
    <property type="match status" value="1"/>
</dbReference>
<dbReference type="GO" id="GO:0005524">
    <property type="term" value="F:ATP binding"/>
    <property type="evidence" value="ECO:0007669"/>
    <property type="project" value="UniProtKB-KW"/>
</dbReference>
<reference evidence="5" key="1">
    <citation type="submission" date="2020-04" db="EMBL/GenBank/DDBJ databases">
        <authorList>
            <person name="Alioto T."/>
            <person name="Alioto T."/>
            <person name="Gomez Garrido J."/>
        </authorList>
    </citation>
    <scope>NUCLEOTIDE SEQUENCE</scope>
    <source>
        <strain evidence="5">A484AB</strain>
    </source>
</reference>
<dbReference type="EMBL" id="CACRXK020013235">
    <property type="protein sequence ID" value="CAB4024783.1"/>
    <property type="molecule type" value="Genomic_DNA"/>
</dbReference>